<feature type="transmembrane region" description="Helical" evidence="1">
    <location>
        <begin position="64"/>
        <end position="84"/>
    </location>
</feature>
<protein>
    <submittedName>
        <fullName evidence="2">Uncharacterized protein</fullName>
    </submittedName>
</protein>
<accession>A0A975YFK3</accession>
<sequence length="86" mass="9845">MLGLGRVAIIMMVALSVVYICLFFYLRSGARMTLEEDWVREGRPGDRDAWVDERLGLKVSRIRVWLVLGVYVMPLVGLVAFVWLSN</sequence>
<keyword evidence="1" id="KW-0472">Membrane</keyword>
<feature type="transmembrane region" description="Helical" evidence="1">
    <location>
        <begin position="6"/>
        <end position="26"/>
    </location>
</feature>
<dbReference type="EMBL" id="CP078073">
    <property type="protein sequence ID" value="QXL87474.1"/>
    <property type="molecule type" value="Genomic_DNA"/>
</dbReference>
<evidence type="ECO:0000256" key="1">
    <source>
        <dbReference type="SAM" id="Phobius"/>
    </source>
</evidence>
<dbReference type="EMBL" id="JAIMBW010000001">
    <property type="protein sequence ID" value="MBY4894849.1"/>
    <property type="molecule type" value="Genomic_DNA"/>
</dbReference>
<organism evidence="2">
    <name type="scientific">Gymnodinialimonas phycosphaerae</name>
    <dbReference type="NCBI Taxonomy" id="2841589"/>
    <lineage>
        <taxon>Bacteria</taxon>
        <taxon>Pseudomonadati</taxon>
        <taxon>Pseudomonadota</taxon>
        <taxon>Alphaproteobacteria</taxon>
        <taxon>Rhodobacterales</taxon>
        <taxon>Paracoccaceae</taxon>
        <taxon>Gymnodinialimonas</taxon>
    </lineage>
</organism>
<name>A0A975YFK3_9RHOB</name>
<evidence type="ECO:0000313" key="2">
    <source>
        <dbReference type="EMBL" id="QXL87474.1"/>
    </source>
</evidence>
<dbReference type="Proteomes" id="UP000693972">
    <property type="component" value="Unassembled WGS sequence"/>
</dbReference>
<keyword evidence="1" id="KW-0812">Transmembrane</keyword>
<keyword evidence="3" id="KW-1185">Reference proteome</keyword>
<dbReference type="RefSeq" id="WP_068354586.1">
    <property type="nucleotide sequence ID" value="NZ_JAIMBW010000001.1"/>
</dbReference>
<evidence type="ECO:0000313" key="3">
    <source>
        <dbReference type="Proteomes" id="UP000693972"/>
    </source>
</evidence>
<gene>
    <name evidence="2" type="ORF">KUL25_18990</name>
</gene>
<dbReference type="AlphaFoldDB" id="A0A975YFK3"/>
<proteinExistence type="predicted"/>
<keyword evidence="1" id="KW-1133">Transmembrane helix</keyword>
<reference evidence="2 3" key="1">
    <citation type="submission" date="2021-07" db="EMBL/GenBank/DDBJ databases">
        <title>Karlodiniumbacter phycospheric gen. nov., sp. nov., a phycosphere bacterium isolated from karlodinium veneficum.</title>
        <authorList>
            <person name="Peng Y."/>
            <person name="Jiang L."/>
            <person name="Lee J."/>
        </authorList>
    </citation>
    <scope>NUCLEOTIDE SEQUENCE</scope>
    <source>
        <strain evidence="2 3">N5</strain>
    </source>
</reference>